<gene>
    <name evidence="1" type="ORF">GCM10012275_14700</name>
</gene>
<keyword evidence="2" id="KW-1185">Reference proteome</keyword>
<organism evidence="1 2">
    <name type="scientific">Longimycelium tulufanense</name>
    <dbReference type="NCBI Taxonomy" id="907463"/>
    <lineage>
        <taxon>Bacteria</taxon>
        <taxon>Bacillati</taxon>
        <taxon>Actinomycetota</taxon>
        <taxon>Actinomycetes</taxon>
        <taxon>Pseudonocardiales</taxon>
        <taxon>Pseudonocardiaceae</taxon>
        <taxon>Longimycelium</taxon>
    </lineage>
</organism>
<evidence type="ECO:0000313" key="1">
    <source>
        <dbReference type="EMBL" id="GGM44716.1"/>
    </source>
</evidence>
<dbReference type="EMBL" id="BMMK01000004">
    <property type="protein sequence ID" value="GGM44716.1"/>
    <property type="molecule type" value="Genomic_DNA"/>
</dbReference>
<accession>A0A8J3C9B0</accession>
<proteinExistence type="predicted"/>
<evidence type="ECO:0000313" key="2">
    <source>
        <dbReference type="Proteomes" id="UP000637578"/>
    </source>
</evidence>
<dbReference type="AlphaFoldDB" id="A0A8J3C9B0"/>
<dbReference type="Proteomes" id="UP000637578">
    <property type="component" value="Unassembled WGS sequence"/>
</dbReference>
<reference evidence="1" key="1">
    <citation type="journal article" date="2014" name="Int. J. Syst. Evol. Microbiol.">
        <title>Complete genome sequence of Corynebacterium casei LMG S-19264T (=DSM 44701T), isolated from a smear-ripened cheese.</title>
        <authorList>
            <consortium name="US DOE Joint Genome Institute (JGI-PGF)"/>
            <person name="Walter F."/>
            <person name="Albersmeier A."/>
            <person name="Kalinowski J."/>
            <person name="Ruckert C."/>
        </authorList>
    </citation>
    <scope>NUCLEOTIDE SEQUENCE</scope>
    <source>
        <strain evidence="1">CGMCC 4.5737</strain>
    </source>
</reference>
<protein>
    <submittedName>
        <fullName evidence="1">Uncharacterized protein</fullName>
    </submittedName>
</protein>
<reference evidence="1" key="2">
    <citation type="submission" date="2020-09" db="EMBL/GenBank/DDBJ databases">
        <authorList>
            <person name="Sun Q."/>
            <person name="Zhou Y."/>
        </authorList>
    </citation>
    <scope>NUCLEOTIDE SEQUENCE</scope>
    <source>
        <strain evidence="1">CGMCC 4.5737</strain>
    </source>
</reference>
<name>A0A8J3C9B0_9PSEU</name>
<sequence length="66" mass="6830">MGVADLAQGVGARQLDRIRIVAGGQQALPLLPTHPHLLREVVAAGHGVLLGLLSHGFQGYGTAVVR</sequence>
<comment type="caution">
    <text evidence="1">The sequence shown here is derived from an EMBL/GenBank/DDBJ whole genome shotgun (WGS) entry which is preliminary data.</text>
</comment>